<dbReference type="InterPro" id="IPR001818">
    <property type="entry name" value="Pept_M10_metallopeptidase"/>
</dbReference>
<evidence type="ECO:0000256" key="2">
    <source>
        <dbReference type="ARBA" id="ARBA00022723"/>
    </source>
</evidence>
<protein>
    <recommendedName>
        <fullName evidence="6">Peptidase M10 metallopeptidase domain-containing protein</fullName>
    </recommendedName>
</protein>
<keyword evidence="3" id="KW-0378">Hydrolase</keyword>
<evidence type="ECO:0000256" key="3">
    <source>
        <dbReference type="ARBA" id="ARBA00022801"/>
    </source>
</evidence>
<dbReference type="GO" id="GO:0006508">
    <property type="term" value="P:proteolysis"/>
    <property type="evidence" value="ECO:0007669"/>
    <property type="project" value="UniProtKB-KW"/>
</dbReference>
<dbReference type="Pfam" id="PF00413">
    <property type="entry name" value="Peptidase_M10"/>
    <property type="match status" value="1"/>
</dbReference>
<dbReference type="InterPro" id="IPR021190">
    <property type="entry name" value="Pept_M10A"/>
</dbReference>
<feature type="coiled-coil region" evidence="5">
    <location>
        <begin position="172"/>
        <end position="206"/>
    </location>
</feature>
<evidence type="ECO:0000259" key="6">
    <source>
        <dbReference type="Pfam" id="PF00413"/>
    </source>
</evidence>
<evidence type="ECO:0000256" key="5">
    <source>
        <dbReference type="SAM" id="Coils"/>
    </source>
</evidence>
<keyword evidence="8" id="KW-1185">Reference proteome</keyword>
<feature type="coiled-coil region" evidence="5">
    <location>
        <begin position="98"/>
        <end position="143"/>
    </location>
</feature>
<accession>A0A1A7RGZ9</accession>
<reference evidence="8" key="1">
    <citation type="submission" date="2016-06" db="EMBL/GenBank/DDBJ databases">
        <authorList>
            <person name="Radolfova-Krizova L."/>
            <person name="Nemec A."/>
        </authorList>
    </citation>
    <scope>NUCLEOTIDE SEQUENCE [LARGE SCALE GENOMIC DNA]</scope>
    <source>
        <strain evidence="8">ANC 4275</strain>
    </source>
</reference>
<dbReference type="AlphaFoldDB" id="A0A1A7RGZ9"/>
<dbReference type="Gene3D" id="3.40.390.10">
    <property type="entry name" value="Collagenase (Catalytic Domain)"/>
    <property type="match status" value="1"/>
</dbReference>
<proteinExistence type="predicted"/>
<dbReference type="EMBL" id="LZDS01000002">
    <property type="protein sequence ID" value="OBX29912.1"/>
    <property type="molecule type" value="Genomic_DNA"/>
</dbReference>
<feature type="domain" description="Peptidase M10 metallopeptidase" evidence="6">
    <location>
        <begin position="42"/>
        <end position="297"/>
    </location>
</feature>
<organism evidence="7 8">
    <name type="scientific">Acinetobacter gandensis</name>
    <dbReference type="NCBI Taxonomy" id="1443941"/>
    <lineage>
        <taxon>Bacteria</taxon>
        <taxon>Pseudomonadati</taxon>
        <taxon>Pseudomonadota</taxon>
        <taxon>Gammaproteobacteria</taxon>
        <taxon>Moraxellales</taxon>
        <taxon>Moraxellaceae</taxon>
        <taxon>Acinetobacter</taxon>
    </lineage>
</organism>
<evidence type="ECO:0000256" key="1">
    <source>
        <dbReference type="ARBA" id="ARBA00022670"/>
    </source>
</evidence>
<dbReference type="GO" id="GO:0004222">
    <property type="term" value="F:metalloendopeptidase activity"/>
    <property type="evidence" value="ECO:0007669"/>
    <property type="project" value="InterPro"/>
</dbReference>
<keyword evidence="1" id="KW-0645">Protease</keyword>
<dbReference type="GO" id="GO:0031012">
    <property type="term" value="C:extracellular matrix"/>
    <property type="evidence" value="ECO:0007669"/>
    <property type="project" value="InterPro"/>
</dbReference>
<dbReference type="OrthoDB" id="322519at2"/>
<dbReference type="STRING" id="1443941.A9J31_11360"/>
<name>A0A1A7RGZ9_9GAMM</name>
<sequence>MRFIYILVFVLMSLFWVVQTQNHPQLRFNSAWDRITHPFDTRLRFRVSDVDPRFGLSQTEVIQLSKEAMEIWHQGTNKDFFVYDPKAKLTIRLIYDNRQDHYNAYKKAQQKLNKEKQQNDLHAENLSNSRQSLAQQEAQLRSRQVMLHAEAARLKQEYASWSRIEQRHGENLQRIQQQLISVRDQAAQLDHEIDAFNQQNNEFNLQVSSFNQKIDQYNAGVIQASQRFPAREFHKGVFMGDQIQIYQFDAEADLRLTLAHELGHALGLGHHQDPAALMYPILGAQQLEGFKLMPADQTLLYYR</sequence>
<dbReference type="SUPFAM" id="SSF55486">
    <property type="entry name" value="Metalloproteases ('zincins'), catalytic domain"/>
    <property type="match status" value="1"/>
</dbReference>
<evidence type="ECO:0000313" key="8">
    <source>
        <dbReference type="Proteomes" id="UP000185753"/>
    </source>
</evidence>
<gene>
    <name evidence="7" type="ORF">A9J31_11360</name>
</gene>
<dbReference type="GO" id="GO:0008270">
    <property type="term" value="F:zinc ion binding"/>
    <property type="evidence" value="ECO:0007669"/>
    <property type="project" value="InterPro"/>
</dbReference>
<keyword evidence="4" id="KW-0862">Zinc</keyword>
<keyword evidence="2" id="KW-0479">Metal-binding</keyword>
<keyword evidence="5" id="KW-0175">Coiled coil</keyword>
<comment type="caution">
    <text evidence="7">The sequence shown here is derived from an EMBL/GenBank/DDBJ whole genome shotgun (WGS) entry which is preliminary data.</text>
</comment>
<dbReference type="Proteomes" id="UP000185753">
    <property type="component" value="Unassembled WGS sequence"/>
</dbReference>
<dbReference type="InterPro" id="IPR024079">
    <property type="entry name" value="MetalloPept_cat_dom_sf"/>
</dbReference>
<evidence type="ECO:0000256" key="4">
    <source>
        <dbReference type="ARBA" id="ARBA00022833"/>
    </source>
</evidence>
<dbReference type="PRINTS" id="PR00138">
    <property type="entry name" value="MATRIXIN"/>
</dbReference>
<evidence type="ECO:0000313" key="7">
    <source>
        <dbReference type="EMBL" id="OBX29912.1"/>
    </source>
</evidence>